<gene>
    <name evidence="8" type="ORF">GCM10010515_06810</name>
</gene>
<feature type="transmembrane region" description="Helical" evidence="7">
    <location>
        <begin position="320"/>
        <end position="342"/>
    </location>
</feature>
<dbReference type="EMBL" id="BMWD01000002">
    <property type="protein sequence ID" value="GGX42754.1"/>
    <property type="molecule type" value="Genomic_DNA"/>
</dbReference>
<organism evidence="8 9">
    <name type="scientific">Streptomyces fructofermentans</name>
    <dbReference type="NCBI Taxonomy" id="152141"/>
    <lineage>
        <taxon>Bacteria</taxon>
        <taxon>Bacillati</taxon>
        <taxon>Actinomycetota</taxon>
        <taxon>Actinomycetes</taxon>
        <taxon>Kitasatosporales</taxon>
        <taxon>Streptomycetaceae</taxon>
        <taxon>Streptomyces</taxon>
    </lineage>
</organism>
<dbReference type="InterPro" id="IPR022791">
    <property type="entry name" value="L-PG_synthase/AglD"/>
</dbReference>
<keyword evidence="3 7" id="KW-0812">Transmembrane</keyword>
<keyword evidence="4 7" id="KW-1133">Transmembrane helix</keyword>
<comment type="caution">
    <text evidence="8">The sequence shown here is derived from an EMBL/GenBank/DDBJ whole genome shotgun (WGS) entry which is preliminary data.</text>
</comment>
<feature type="transmembrane region" description="Helical" evidence="7">
    <location>
        <begin position="187"/>
        <end position="205"/>
    </location>
</feature>
<feature type="transmembrane region" description="Helical" evidence="7">
    <location>
        <begin position="291"/>
        <end position="308"/>
    </location>
</feature>
<feature type="transmembrane region" description="Helical" evidence="7">
    <location>
        <begin position="62"/>
        <end position="81"/>
    </location>
</feature>
<accession>A0A918N6C3</accession>
<reference evidence="8" key="2">
    <citation type="submission" date="2020-09" db="EMBL/GenBank/DDBJ databases">
        <authorList>
            <person name="Sun Q."/>
            <person name="Ohkuma M."/>
        </authorList>
    </citation>
    <scope>NUCLEOTIDE SEQUENCE</scope>
    <source>
        <strain evidence="8">JCM 4956</strain>
    </source>
</reference>
<dbReference type="PANTHER" id="PTHR39087">
    <property type="entry name" value="UPF0104 MEMBRANE PROTEIN MJ1595"/>
    <property type="match status" value="1"/>
</dbReference>
<dbReference type="PANTHER" id="PTHR39087:SF2">
    <property type="entry name" value="UPF0104 MEMBRANE PROTEIN MJ1595"/>
    <property type="match status" value="1"/>
</dbReference>
<evidence type="ECO:0000256" key="4">
    <source>
        <dbReference type="ARBA" id="ARBA00022989"/>
    </source>
</evidence>
<feature type="transmembrane region" description="Helical" evidence="7">
    <location>
        <begin position="101"/>
        <end position="118"/>
    </location>
</feature>
<feature type="transmembrane region" description="Helical" evidence="7">
    <location>
        <begin position="160"/>
        <end position="180"/>
    </location>
</feature>
<evidence type="ECO:0000256" key="7">
    <source>
        <dbReference type="SAM" id="Phobius"/>
    </source>
</evidence>
<reference evidence="8" key="1">
    <citation type="journal article" date="2014" name="Int. J. Syst. Evol. Microbiol.">
        <title>Complete genome sequence of Corynebacterium casei LMG S-19264T (=DSM 44701T), isolated from a smear-ripened cheese.</title>
        <authorList>
            <consortium name="US DOE Joint Genome Institute (JGI-PGF)"/>
            <person name="Walter F."/>
            <person name="Albersmeier A."/>
            <person name="Kalinowski J."/>
            <person name="Ruckert C."/>
        </authorList>
    </citation>
    <scope>NUCLEOTIDE SEQUENCE</scope>
    <source>
        <strain evidence="8">JCM 4956</strain>
    </source>
</reference>
<evidence type="ECO:0000313" key="9">
    <source>
        <dbReference type="Proteomes" id="UP000645555"/>
    </source>
</evidence>
<dbReference type="AlphaFoldDB" id="A0A918N6C3"/>
<dbReference type="GO" id="GO:0005886">
    <property type="term" value="C:plasma membrane"/>
    <property type="evidence" value="ECO:0007669"/>
    <property type="project" value="UniProtKB-SubCell"/>
</dbReference>
<proteinExistence type="predicted"/>
<keyword evidence="9" id="KW-1185">Reference proteome</keyword>
<feature type="transmembrane region" description="Helical" evidence="7">
    <location>
        <begin position="261"/>
        <end position="285"/>
    </location>
</feature>
<evidence type="ECO:0000256" key="2">
    <source>
        <dbReference type="ARBA" id="ARBA00022475"/>
    </source>
</evidence>
<feature type="transmembrane region" description="Helical" evidence="7">
    <location>
        <begin position="211"/>
        <end position="232"/>
    </location>
</feature>
<protein>
    <submittedName>
        <fullName evidence="8">Membrane protein</fullName>
    </submittedName>
</protein>
<evidence type="ECO:0000256" key="5">
    <source>
        <dbReference type="ARBA" id="ARBA00023136"/>
    </source>
</evidence>
<name>A0A918N6C3_9ACTN</name>
<comment type="subcellular location">
    <subcellularLocation>
        <location evidence="1">Cell membrane</location>
        <topology evidence="1">Multi-pass membrane protein</topology>
    </subcellularLocation>
</comment>
<keyword evidence="2" id="KW-1003">Cell membrane</keyword>
<dbReference type="Pfam" id="PF03706">
    <property type="entry name" value="LPG_synthase_TM"/>
    <property type="match status" value="1"/>
</dbReference>
<evidence type="ECO:0000313" key="8">
    <source>
        <dbReference type="EMBL" id="GGX42754.1"/>
    </source>
</evidence>
<evidence type="ECO:0000256" key="1">
    <source>
        <dbReference type="ARBA" id="ARBA00004651"/>
    </source>
</evidence>
<dbReference type="Proteomes" id="UP000645555">
    <property type="component" value="Unassembled WGS sequence"/>
</dbReference>
<sequence>MLPGPPTPSALPAPATPAPLTSSPGLPLPLPRDAVTEGPLPAPESAPAQGVRRSRWGFLGRLPVRQILCLLPLVLVLVVAARHRAVLADGLGHLATARWPWLLAAVGTTCLTWVAASVTRQGALVARLPARRLLATQFAAGAANHLLPTGLGASAVNLRFMAVCGVPPALSSAALALYLLAESIARVFLLLTLLLVFPHALRVGTLVPDAAVGPLLVGVGAVAAAALLLMLARRPRTLVLSFLRTALGEARSVHTRPSRVLALWGGALAFPVLQASGLVAVGLALGLPVPVAHVVVAYLAATVAVALIPTPGGIGSVDAALVVALVAAGGPAAVATAVVLAYRVITVWLPLLPGALTLGALVRLKVI</sequence>
<keyword evidence="5 7" id="KW-0472">Membrane</keyword>
<evidence type="ECO:0000256" key="6">
    <source>
        <dbReference type="SAM" id="MobiDB-lite"/>
    </source>
</evidence>
<feature type="region of interest" description="Disordered" evidence="6">
    <location>
        <begin position="1"/>
        <end position="48"/>
    </location>
</feature>
<feature type="compositionally biased region" description="Pro residues" evidence="6">
    <location>
        <begin position="1"/>
        <end position="17"/>
    </location>
</feature>
<feature type="transmembrane region" description="Helical" evidence="7">
    <location>
        <begin position="348"/>
        <end position="366"/>
    </location>
</feature>
<evidence type="ECO:0000256" key="3">
    <source>
        <dbReference type="ARBA" id="ARBA00022692"/>
    </source>
</evidence>